<name>A0A2S9WUV4_9FLAO</name>
<gene>
    <name evidence="1" type="ORF">BST86_09070</name>
</gene>
<dbReference type="Proteomes" id="UP000239532">
    <property type="component" value="Unassembled WGS sequence"/>
</dbReference>
<dbReference type="OrthoDB" id="1143877at2"/>
<dbReference type="EMBL" id="MQUC01000003">
    <property type="protein sequence ID" value="PRP67241.1"/>
    <property type="molecule type" value="Genomic_DNA"/>
</dbReference>
<organism evidence="1 2">
    <name type="scientific">Nonlabens agnitus</name>
    <dbReference type="NCBI Taxonomy" id="870484"/>
    <lineage>
        <taxon>Bacteria</taxon>
        <taxon>Pseudomonadati</taxon>
        <taxon>Bacteroidota</taxon>
        <taxon>Flavobacteriia</taxon>
        <taxon>Flavobacteriales</taxon>
        <taxon>Flavobacteriaceae</taxon>
        <taxon>Nonlabens</taxon>
    </lineage>
</organism>
<sequence length="102" mass="12401">MLKTYFYNMADQLYLEDFDYFKGAKVLHYFEFLEPQKVKDEYFVEHDVHALTICDYDGEETMLFYFDDDLEVIMEFEFMIPSQAKEKAAEDFQGIDIQWKNK</sequence>
<protein>
    <submittedName>
        <fullName evidence="1">Uncharacterized protein</fullName>
    </submittedName>
</protein>
<proteinExistence type="predicted"/>
<keyword evidence="2" id="KW-1185">Reference proteome</keyword>
<evidence type="ECO:0000313" key="2">
    <source>
        <dbReference type="Proteomes" id="UP000239532"/>
    </source>
</evidence>
<accession>A0A2S9WUV4</accession>
<comment type="caution">
    <text evidence="1">The sequence shown here is derived from an EMBL/GenBank/DDBJ whole genome shotgun (WGS) entry which is preliminary data.</text>
</comment>
<evidence type="ECO:0000313" key="1">
    <source>
        <dbReference type="EMBL" id="PRP67241.1"/>
    </source>
</evidence>
<dbReference type="AlphaFoldDB" id="A0A2S9WUV4"/>
<reference evidence="1 2" key="1">
    <citation type="submission" date="2016-11" db="EMBL/GenBank/DDBJ databases">
        <title>Trade-off between light-utilization and light-protection in marine flavobacteria.</title>
        <authorList>
            <person name="Kumagai Y."/>
        </authorList>
    </citation>
    <scope>NUCLEOTIDE SEQUENCE [LARGE SCALE GENOMIC DNA]</scope>
    <source>
        <strain evidence="1 2">JCM 17109</strain>
    </source>
</reference>